<evidence type="ECO:0000313" key="1">
    <source>
        <dbReference type="EMBL" id="MFC5911469.1"/>
    </source>
</evidence>
<dbReference type="Proteomes" id="UP001596174">
    <property type="component" value="Unassembled WGS sequence"/>
</dbReference>
<dbReference type="EMBL" id="JBHSQJ010000168">
    <property type="protein sequence ID" value="MFC5911469.1"/>
    <property type="molecule type" value="Genomic_DNA"/>
</dbReference>
<evidence type="ECO:0008006" key="3">
    <source>
        <dbReference type="Google" id="ProtNLM"/>
    </source>
</evidence>
<evidence type="ECO:0000313" key="2">
    <source>
        <dbReference type="Proteomes" id="UP001596174"/>
    </source>
</evidence>
<dbReference type="RefSeq" id="WP_380590483.1">
    <property type="nucleotide sequence ID" value="NZ_JBHSQJ010000168.1"/>
</dbReference>
<sequence>MVAVVIIGIFAVLALVVDGAGRLQALAKAEGTAQEAARAGAQALDVGQAIQGQGFTVDTSGQAAAAARAYLTQAGVTGTVTPDGDHLDVTVTAAYRPVFPFFGTWSVTGHGSAQLVYQAGG</sequence>
<gene>
    <name evidence="1" type="ORF">ACFP3V_30220</name>
</gene>
<protein>
    <recommendedName>
        <fullName evidence="3">Flp pilus-assembly TadG-like N-terminal domain-containing protein</fullName>
    </recommendedName>
</protein>
<reference evidence="2" key="1">
    <citation type="journal article" date="2019" name="Int. J. Syst. Evol. Microbiol.">
        <title>The Global Catalogue of Microorganisms (GCM) 10K type strain sequencing project: providing services to taxonomists for standard genome sequencing and annotation.</title>
        <authorList>
            <consortium name="The Broad Institute Genomics Platform"/>
            <consortium name="The Broad Institute Genome Sequencing Center for Infectious Disease"/>
            <person name="Wu L."/>
            <person name="Ma J."/>
        </authorList>
    </citation>
    <scope>NUCLEOTIDE SEQUENCE [LARGE SCALE GENOMIC DNA]</scope>
    <source>
        <strain evidence="2">JCM 4816</strain>
    </source>
</reference>
<keyword evidence="2" id="KW-1185">Reference proteome</keyword>
<accession>A0ABW1GA25</accession>
<organism evidence="1 2">
    <name type="scientific">Streptacidiphilus monticola</name>
    <dbReference type="NCBI Taxonomy" id="2161674"/>
    <lineage>
        <taxon>Bacteria</taxon>
        <taxon>Bacillati</taxon>
        <taxon>Actinomycetota</taxon>
        <taxon>Actinomycetes</taxon>
        <taxon>Kitasatosporales</taxon>
        <taxon>Streptomycetaceae</taxon>
        <taxon>Streptacidiphilus</taxon>
    </lineage>
</organism>
<proteinExistence type="predicted"/>
<comment type="caution">
    <text evidence="1">The sequence shown here is derived from an EMBL/GenBank/DDBJ whole genome shotgun (WGS) entry which is preliminary data.</text>
</comment>
<name>A0ABW1GA25_9ACTN</name>